<name>A0AAJ6M038_9PSED</name>
<evidence type="ECO:0000256" key="2">
    <source>
        <dbReference type="SAM" id="Phobius"/>
    </source>
</evidence>
<accession>A0AAJ6M038</accession>
<evidence type="ECO:0000313" key="5">
    <source>
        <dbReference type="Proteomes" id="UP001258207"/>
    </source>
</evidence>
<dbReference type="PANTHER" id="PTHR40278">
    <property type="entry name" value="DNA UTILIZATION PROTEIN HOFN"/>
    <property type="match status" value="1"/>
</dbReference>
<proteinExistence type="predicted"/>
<dbReference type="RefSeq" id="WP_090355218.1">
    <property type="nucleotide sequence ID" value="NZ_CP134081.1"/>
</dbReference>
<keyword evidence="2" id="KW-0812">Transmembrane</keyword>
<keyword evidence="2" id="KW-0472">Membrane</keyword>
<evidence type="ECO:0000259" key="3">
    <source>
        <dbReference type="Pfam" id="PF05134"/>
    </source>
</evidence>
<dbReference type="Gene3D" id="3.30.420.380">
    <property type="match status" value="1"/>
</dbReference>
<feature type="domain" description="GspL cytoplasmic actin-ATPase-like" evidence="3">
    <location>
        <begin position="64"/>
        <end position="156"/>
    </location>
</feature>
<evidence type="ECO:0000313" key="4">
    <source>
        <dbReference type="EMBL" id="WNC09770.1"/>
    </source>
</evidence>
<evidence type="ECO:0000256" key="1">
    <source>
        <dbReference type="SAM" id="Coils"/>
    </source>
</evidence>
<feature type="transmembrane region" description="Helical" evidence="2">
    <location>
        <begin position="188"/>
        <end position="208"/>
    </location>
</feature>
<dbReference type="InterPro" id="IPR024230">
    <property type="entry name" value="GspL_cyto_dom"/>
</dbReference>
<gene>
    <name evidence="4" type="ORF">RI108_21395</name>
</gene>
<dbReference type="AlphaFoldDB" id="A0AAJ6M038"/>
<reference evidence="4" key="1">
    <citation type="submission" date="2023-09" db="EMBL/GenBank/DDBJ databases">
        <title>First report of Pseudomonas coleopterorum DJ13 causing leaf spot on Rhododendron pulchrum Sweet in China.</title>
        <authorList>
            <person name="Zhang Y."/>
        </authorList>
    </citation>
    <scope>NUCLEOTIDE SEQUENCE</scope>
    <source>
        <strain evidence="4">DJ13</strain>
    </source>
</reference>
<dbReference type="InterPro" id="IPR052534">
    <property type="entry name" value="Extracell_DNA_Util/SecSys_Comp"/>
</dbReference>
<dbReference type="Proteomes" id="UP001258207">
    <property type="component" value="Chromosome"/>
</dbReference>
<dbReference type="InterPro" id="IPR043129">
    <property type="entry name" value="ATPase_NBD"/>
</dbReference>
<sequence length="343" mass="38386">MKQRLTQRLAPLQARLHSQWRASPAPGLWRAWLHELRQSLPARWRDRLLPQVSERSIRWPLSEPLDSAPGERLVLLLPADTVMAQTLQLPLAAIRDLHSVVGFELDKYTPFPRERMHYVARLQSRGKTQAQVLLVAIVQERLTQMLDQCRDRGLTFVAVDGLDRAGQPLGVDLLPADRRPPRSGHDRLTRYLALGCVALTLACMLLWLDARSDRLASMQDSVAAQREQVQQVQALRQELANTQGAARYLAQQKAAKPTLTSVLVDLTGCLGADTWIEQLEIAEDGTLSISGQSAKASTLITRVKACQTLVDARFQGIIQPDEKTAKERFSLRAQLRKEPADAP</sequence>
<organism evidence="4 5">
    <name type="scientific">Pseudomonas coleopterorum</name>
    <dbReference type="NCBI Taxonomy" id="1605838"/>
    <lineage>
        <taxon>Bacteria</taxon>
        <taxon>Pseudomonadati</taxon>
        <taxon>Pseudomonadota</taxon>
        <taxon>Gammaproteobacteria</taxon>
        <taxon>Pseudomonadales</taxon>
        <taxon>Pseudomonadaceae</taxon>
        <taxon>Pseudomonas</taxon>
    </lineage>
</organism>
<keyword evidence="1" id="KW-0175">Coiled coil</keyword>
<feature type="coiled-coil region" evidence="1">
    <location>
        <begin position="215"/>
        <end position="242"/>
    </location>
</feature>
<keyword evidence="2" id="KW-1133">Transmembrane helix</keyword>
<dbReference type="Pfam" id="PF05134">
    <property type="entry name" value="T2SSL"/>
    <property type="match status" value="1"/>
</dbReference>
<dbReference type="PANTHER" id="PTHR40278:SF1">
    <property type="entry name" value="DNA UTILIZATION PROTEIN HOFN"/>
    <property type="match status" value="1"/>
</dbReference>
<dbReference type="EMBL" id="CP134081">
    <property type="protein sequence ID" value="WNC09770.1"/>
    <property type="molecule type" value="Genomic_DNA"/>
</dbReference>
<dbReference type="SUPFAM" id="SSF53067">
    <property type="entry name" value="Actin-like ATPase domain"/>
    <property type="match status" value="1"/>
</dbReference>
<protein>
    <submittedName>
        <fullName evidence="4">Type II secretion system protein GspL</fullName>
    </submittedName>
</protein>